<evidence type="ECO:0000313" key="14">
    <source>
        <dbReference type="EMBL" id="CAD7398258.1"/>
    </source>
</evidence>
<dbReference type="InterPro" id="IPR000195">
    <property type="entry name" value="Rab-GAP-TBC_dom"/>
</dbReference>
<dbReference type="FunFam" id="1.10.472.80:FF:000022">
    <property type="entry name" value="TBC1 domain family, member 31"/>
    <property type="match status" value="1"/>
</dbReference>
<keyword evidence="8" id="KW-0206">Cytoskeleton</keyword>
<feature type="compositionally biased region" description="Polar residues" evidence="12">
    <location>
        <begin position="1137"/>
        <end position="1146"/>
    </location>
</feature>
<evidence type="ECO:0000256" key="6">
    <source>
        <dbReference type="ARBA" id="ARBA00022737"/>
    </source>
</evidence>
<feature type="coiled-coil region" evidence="11">
    <location>
        <begin position="968"/>
        <end position="1017"/>
    </location>
</feature>
<dbReference type="GO" id="GO:0036064">
    <property type="term" value="C:ciliary basal body"/>
    <property type="evidence" value="ECO:0007669"/>
    <property type="project" value="TreeGrafter"/>
</dbReference>
<evidence type="ECO:0000256" key="7">
    <source>
        <dbReference type="ARBA" id="ARBA00023054"/>
    </source>
</evidence>
<evidence type="ECO:0000259" key="13">
    <source>
        <dbReference type="PROSITE" id="PS50086"/>
    </source>
</evidence>
<evidence type="ECO:0000256" key="2">
    <source>
        <dbReference type="ARBA" id="ARBA00004607"/>
    </source>
</evidence>
<dbReference type="PROSITE" id="PS50086">
    <property type="entry name" value="TBC_RABGAP"/>
    <property type="match status" value="1"/>
</dbReference>
<feature type="region of interest" description="Disordered" evidence="12">
    <location>
        <begin position="786"/>
        <end position="850"/>
    </location>
</feature>
<comment type="subcellular location">
    <subcellularLocation>
        <location evidence="1">Cell projection</location>
        <location evidence="1">Cilium</location>
    </subcellularLocation>
    <subcellularLocation>
        <location evidence="2">Cytoplasm</location>
        <location evidence="2">Cytoskeleton</location>
        <location evidence="2">Microtubule organizing center</location>
        <location evidence="2">Centrosome</location>
        <location evidence="2">Centriolar satellite</location>
    </subcellularLocation>
</comment>
<dbReference type="Gene3D" id="2.130.10.10">
    <property type="entry name" value="YVTN repeat-like/Quinoprotein amine dehydrogenase"/>
    <property type="match status" value="1"/>
</dbReference>
<dbReference type="InterPro" id="IPR051570">
    <property type="entry name" value="TBC1_cilium_biogenesis"/>
</dbReference>
<keyword evidence="9" id="KW-0966">Cell projection</keyword>
<evidence type="ECO:0000256" key="5">
    <source>
        <dbReference type="ARBA" id="ARBA00022574"/>
    </source>
</evidence>
<feature type="domain" description="Rab-GAP TBC" evidence="13">
    <location>
        <begin position="324"/>
        <end position="499"/>
    </location>
</feature>
<evidence type="ECO:0000256" key="11">
    <source>
        <dbReference type="SAM" id="Coils"/>
    </source>
</evidence>
<comment type="function">
    <text evidence="10">Molecular adapter which is involved in cilium biogenesis. Part of a functional complex including OFD1 a centriolar protein involved in cilium assembly. Could regulate the cAMP-dependent phosphorylation of OFD1, and its subsequent ubiquitination by PJA2 which ultimately leads to its proteasomal degradation.</text>
</comment>
<evidence type="ECO:0000256" key="3">
    <source>
        <dbReference type="ARBA" id="ARBA00014199"/>
    </source>
</evidence>
<evidence type="ECO:0000256" key="4">
    <source>
        <dbReference type="ARBA" id="ARBA00022490"/>
    </source>
</evidence>
<accession>A0A7R9CKK5</accession>
<evidence type="ECO:0000256" key="12">
    <source>
        <dbReference type="SAM" id="MobiDB-lite"/>
    </source>
</evidence>
<name>A0A7R9CKK5_TIMPO</name>
<dbReference type="Gene3D" id="1.10.472.80">
    <property type="entry name" value="Ypt/Rab-GAP domain of gyp1p, domain 3"/>
    <property type="match status" value="1"/>
</dbReference>
<feature type="coiled-coil region" evidence="11">
    <location>
        <begin position="671"/>
        <end position="785"/>
    </location>
</feature>
<feature type="region of interest" description="Disordered" evidence="12">
    <location>
        <begin position="1133"/>
        <end position="1162"/>
    </location>
</feature>
<dbReference type="GO" id="GO:0034451">
    <property type="term" value="C:centriolar satellite"/>
    <property type="evidence" value="ECO:0007669"/>
    <property type="project" value="UniProtKB-SubCell"/>
</dbReference>
<dbReference type="PANTHER" id="PTHR19853:SF1">
    <property type="entry name" value="TBC1 DOMAIN FAMILY MEMBER 31"/>
    <property type="match status" value="1"/>
</dbReference>
<dbReference type="SUPFAM" id="SSF47923">
    <property type="entry name" value="Ypt/Rab-GAP domain of gyp1p"/>
    <property type="match status" value="1"/>
</dbReference>
<evidence type="ECO:0000256" key="10">
    <source>
        <dbReference type="ARBA" id="ARBA00034464"/>
    </source>
</evidence>
<keyword evidence="4" id="KW-0963">Cytoplasm</keyword>
<keyword evidence="7 11" id="KW-0175">Coiled coil</keyword>
<gene>
    <name evidence="14" type="ORF">TPSB3V08_LOCUS1592</name>
</gene>
<dbReference type="InterPro" id="IPR035969">
    <property type="entry name" value="Rab-GAP_TBC_sf"/>
</dbReference>
<keyword evidence="5" id="KW-0853">WD repeat</keyword>
<evidence type="ECO:0000256" key="8">
    <source>
        <dbReference type="ARBA" id="ARBA00023212"/>
    </source>
</evidence>
<dbReference type="SUPFAM" id="SSF50978">
    <property type="entry name" value="WD40 repeat-like"/>
    <property type="match status" value="1"/>
</dbReference>
<proteinExistence type="predicted"/>
<protein>
    <recommendedName>
        <fullName evidence="3">TBC1 domain family member 31</fullName>
    </recommendedName>
</protein>
<dbReference type="Pfam" id="PF00566">
    <property type="entry name" value="RabGAP-TBC"/>
    <property type="match status" value="1"/>
</dbReference>
<evidence type="ECO:0000256" key="1">
    <source>
        <dbReference type="ARBA" id="ARBA00004138"/>
    </source>
</evidence>
<reference evidence="14" key="1">
    <citation type="submission" date="2020-11" db="EMBL/GenBank/DDBJ databases">
        <authorList>
            <person name="Tran Van P."/>
        </authorList>
    </citation>
    <scope>NUCLEOTIDE SEQUENCE</scope>
</reference>
<dbReference type="GO" id="GO:0060090">
    <property type="term" value="F:molecular adaptor activity"/>
    <property type="evidence" value="ECO:0007669"/>
    <property type="project" value="UniProtKB-ARBA"/>
</dbReference>
<organism evidence="14">
    <name type="scientific">Timema poppense</name>
    <name type="common">Walking stick</name>
    <dbReference type="NCBI Taxonomy" id="170557"/>
    <lineage>
        <taxon>Eukaryota</taxon>
        <taxon>Metazoa</taxon>
        <taxon>Ecdysozoa</taxon>
        <taxon>Arthropoda</taxon>
        <taxon>Hexapoda</taxon>
        <taxon>Insecta</taxon>
        <taxon>Pterygota</taxon>
        <taxon>Neoptera</taxon>
        <taxon>Polyneoptera</taxon>
        <taxon>Phasmatodea</taxon>
        <taxon>Timematodea</taxon>
        <taxon>Timematoidea</taxon>
        <taxon>Timematidae</taxon>
        <taxon>Timema</taxon>
    </lineage>
</organism>
<dbReference type="InterPro" id="IPR036322">
    <property type="entry name" value="WD40_repeat_dom_sf"/>
</dbReference>
<dbReference type="InterPro" id="IPR015943">
    <property type="entry name" value="WD40/YVTN_repeat-like_dom_sf"/>
</dbReference>
<keyword evidence="6" id="KW-0677">Repeat</keyword>
<feature type="region of interest" description="Disordered" evidence="12">
    <location>
        <begin position="1041"/>
        <end position="1117"/>
    </location>
</feature>
<dbReference type="EMBL" id="OD000582">
    <property type="protein sequence ID" value="CAD7398258.1"/>
    <property type="molecule type" value="Genomic_DNA"/>
</dbReference>
<feature type="compositionally biased region" description="Basic and acidic residues" evidence="12">
    <location>
        <begin position="268"/>
        <end position="277"/>
    </location>
</feature>
<evidence type="ECO:0000256" key="9">
    <source>
        <dbReference type="ARBA" id="ARBA00023273"/>
    </source>
</evidence>
<feature type="region of interest" description="Disordered" evidence="12">
    <location>
        <begin position="260"/>
        <end position="295"/>
    </location>
</feature>
<feature type="region of interest" description="Disordered" evidence="12">
    <location>
        <begin position="627"/>
        <end position="655"/>
    </location>
</feature>
<dbReference type="PANTHER" id="PTHR19853">
    <property type="entry name" value="WD REPEAT CONTAINING PROTEIN 3 WDR3"/>
    <property type="match status" value="1"/>
</dbReference>
<sequence length="1350" mass="156001">MGSLVGHTLPAKQVSFLCRGRYCLTVSSEEAIIWDSESLTQAHKLTMHTNVAIKQVMFMPVSDYVLACFQDDAMNVWKFETFECVKQIIPDAWKSHHLKSIAFTRNGRAMVIGGHTSSLVVFALDTWTVKKLIQLPEGMGGVRHIQFLPQMFDGGANKEVYSHLRGGRLENHLGKTTLNTPDRDLNLNLPIIGSLVYCESSALDHVDTEAETSVLLDINLSPGCTMSRFTCSGNGKYVAAVLHSGEVNVYHGSRLLDQGSSLLPDDTPVERVEEARRSTTPTKKPPAPRRNQTSLQRQLAQVDKQIKEELTLERLRPILKQFGEYPESYRPLIWRTILEVPRNQAAFVGLVNRGVHPSYQLLEKDYPMENRPLIKNLKRVLSCLSHWSTLFGQVKYLPAFVFPFVKVLQNDPLACFEVVLTIIVNWCQFWFEYFPFPPINILAMVENVLEEHDPELLDYLCQAKVSTQLYAWPLLHTAFSEVLVRNEWMAFWDHVFSNEPSFLLMAVVAYSITLRATVKSCKTTQDFEFLYSNPNPIDMKRFISKTYHLLNKTKDEIHPRQYLRDFEPLKKGAYPVFTGYPKNIVDYQVMGPDIELPPTCCAEVDHSITHYEDEKDEVFLSFDNTVEMHAPSPNGSGEDGNISSTPDDTTPDVDVRQDIDHTTRGCGRLRKARYLEQIQEEEVEMLREKQAVSKERAEQEKKLEEQARTQIQEDRLEKLESVYRATVRQEEERISRQRQKVMSLRRELRDRELELLKGAKDKIMKQNTRQRQATLERLLDDINHKVRQGSQRLRGKIRQTETTSPHTPSWLGSFPRTPDPKSSRHPFPLQSVSPITDSENFSEKRSQEEAELATTKEEMKRHYTQIELNKKELECQLGVGQMMGPSLSMEHRLIQQQQEQLDQEMRKLRTETSAEHHAKQVDVTVRIGLIDELLQRVETELAKEMALRQHNLETNHENLQVLHLETETKTLEVEVHRLLEQLTQLREQEGTARLGELQNSLKDRREMNQELHDWARKHQTNREPSSVTELIWACQRSQNNSTDQYNKECSSTINNKQRSTTQHSGELSNTQSNGQHLTTQSNGKHLTTPSNGQHLTTPSNGQHLTTQSNGQHLTTQSNGVCSETQYGRENLTDEHGQLSQKYSSHSHLNKESLTDEYNEQTSDDEKMLNKYYKEQLLPQHHTSIWNEDGRSDPTDYHTEHLTKSPRDDTCISDQHMWDCHCSSDDLKERLAEEKWYDLQNKKFMVYPPCEDVPYCSNRLTPSRHGHFYTRDDDCCAEHLCTRPHLLDSVRRKKHTTYSGRDQWTKPGLSMAEWEKKHRLKKIATKPCICIPVLKFHDDKALQHFTTTLTY</sequence>
<dbReference type="GO" id="GO:0060271">
    <property type="term" value="P:cilium assembly"/>
    <property type="evidence" value="ECO:0007669"/>
    <property type="project" value="UniProtKB-ARBA"/>
</dbReference>
<feature type="compositionally biased region" description="Polar residues" evidence="12">
    <location>
        <begin position="830"/>
        <end position="839"/>
    </location>
</feature>
<feature type="compositionally biased region" description="Basic and acidic residues" evidence="12">
    <location>
        <begin position="841"/>
        <end position="850"/>
    </location>
</feature>